<protein>
    <recommendedName>
        <fullName evidence="3">SLH domain-containing protein</fullName>
    </recommendedName>
</protein>
<dbReference type="Gene3D" id="1.10.287.950">
    <property type="entry name" value="Methyl-accepting chemotaxis protein"/>
    <property type="match status" value="1"/>
</dbReference>
<dbReference type="PROSITE" id="PS51272">
    <property type="entry name" value="SLH"/>
    <property type="match status" value="1"/>
</dbReference>
<dbReference type="Pfam" id="PF00395">
    <property type="entry name" value="SLH"/>
    <property type="match status" value="1"/>
</dbReference>
<keyword evidence="5" id="KW-1185">Reference proteome</keyword>
<dbReference type="InterPro" id="IPR048736">
    <property type="entry name" value="SlpA_C"/>
</dbReference>
<dbReference type="SUPFAM" id="SSF58104">
    <property type="entry name" value="Methyl-accepting chemotaxis protein (MCP) signaling domain"/>
    <property type="match status" value="1"/>
</dbReference>
<dbReference type="Pfam" id="PF21620">
    <property type="entry name" value="SlpA_C"/>
    <property type="match status" value="1"/>
</dbReference>
<dbReference type="RefSeq" id="WP_229684861.1">
    <property type="nucleotide sequence ID" value="NZ_BMOD01000016.1"/>
</dbReference>
<evidence type="ECO:0000256" key="2">
    <source>
        <dbReference type="SAM" id="SignalP"/>
    </source>
</evidence>
<feature type="chain" id="PRO_5046378382" description="SLH domain-containing protein" evidence="2">
    <location>
        <begin position="21"/>
        <end position="1168"/>
    </location>
</feature>
<comment type="caution">
    <text evidence="4">The sequence shown here is derived from an EMBL/GenBank/DDBJ whole genome shotgun (WGS) entry which is preliminary data.</text>
</comment>
<dbReference type="InterPro" id="IPR001119">
    <property type="entry name" value="SLH_dom"/>
</dbReference>
<evidence type="ECO:0000256" key="1">
    <source>
        <dbReference type="SAM" id="Coils"/>
    </source>
</evidence>
<dbReference type="EMBL" id="BMOD01000016">
    <property type="protein sequence ID" value="GGJ46598.1"/>
    <property type="molecule type" value="Genomic_DNA"/>
</dbReference>
<dbReference type="Proteomes" id="UP000632222">
    <property type="component" value="Unassembled WGS sequence"/>
</dbReference>
<evidence type="ECO:0000313" key="5">
    <source>
        <dbReference type="Proteomes" id="UP000632222"/>
    </source>
</evidence>
<evidence type="ECO:0000259" key="3">
    <source>
        <dbReference type="PROSITE" id="PS51272"/>
    </source>
</evidence>
<evidence type="ECO:0000313" key="4">
    <source>
        <dbReference type="EMBL" id="GGJ46598.1"/>
    </source>
</evidence>
<accession>A0ABQ2D9D9</accession>
<dbReference type="PANTHER" id="PTHR43308:SF1">
    <property type="entry name" value="OUTER MEMBRANE PROTEIN ALPHA"/>
    <property type="match status" value="1"/>
</dbReference>
<organism evidence="4 5">
    <name type="scientific">Deinococcus roseus</name>
    <dbReference type="NCBI Taxonomy" id="392414"/>
    <lineage>
        <taxon>Bacteria</taxon>
        <taxon>Thermotogati</taxon>
        <taxon>Deinococcota</taxon>
        <taxon>Deinococci</taxon>
        <taxon>Deinococcales</taxon>
        <taxon>Deinococcaceae</taxon>
        <taxon>Deinococcus</taxon>
    </lineage>
</organism>
<sequence>MKLRAVLAVTAALSFGGAFAQANFSDVPAGHWAKDAVEKMAAKGCIIGFPDGTYRGNESLTRYQAALILARCLQEVPTSVFGAEDIEALKNAVQELSSELAALGVRIADVEDNAATKEDVAALEERVAALEEGAGEKTGEGFDTSAIEDLQAQIDELAAADEATAGQIEELTGALDDLVAQLDDLGSRVDDLTSGQEDLVSRVEALEGAEPVEPGDIDLSFVDDLTAAIDDVNARVDDLAAAQDDLLAAQDDLTSGQEELAANLEDLTATLDDLSASLDDLGTRVDDLAAAQDELVAANEETAALLDEINSRIEELAGAIDDVNVRVDDLEGSLGELGDTVASQGEQIEANTGSIVALQDLTVLFNEDIVSLEDRISTLESDKADAADVDARFTNLNRDLTDLTNRVTVVETNLSDLQGKFNTLNGTFGFSVSGELTSVYYVSRVTTVNFDIDRIISGTQFSSGVDSDTATADSPIDYVDFGVSPATATKVDDVFGYGVNVFKVTVDTDNTVNSDGKGTAADDANAVFYTSIASDADVLDVYFHGNAKAVVAKREVQQAAVLNGSKVGNTSTDLTLKLDFANKGISGTSANSGKLAADTQAFNVHSVTAEFGLSDLTFSKVVTGDATDAKPVSFYIKGVTVVFDVNGAPIKFNVGENVKTQFTEYVFDNNVAGIGDGFVATVDGSSLPGIGAFKPTLTVAYGSEGSVGGVPSSYNRGIRATISPVTDVNLGVSAAQWGTDSMYAPDSLTDTVFGADLKAKIAGWNVQSEFATETFTSVVGGVTTTDNASIFYAHADGTAGPLTVRADVWNLDPDFDGVSYDSGDDHKNPYNDIQVVGTQGAYVNLKATLGAFKVGGYFDRIADFDAPADTNMTGFGVDASGQLSIFKVGAYFDNLAVHAGGVDVALTRLGATAGVTLGGFDVNGYFQTVSVDGVTVVGTPAIPYAVAPFKDTQTSKAGVDITGKLASVNLKAGFKLDSGVTDLAGGAADWDRTTLYAGADTTFTAGVLTVKPSAFFESVQDADVNASDHTQVLFAVDASTSTLDTFLRPSFTGYFGYKNTAYSDADYTSSMLEYSLGVKSSDFLFPKSTLAFVWAGETGTNMAYDPFVGDVAGGYYDVDTGDLSVSLGGVYVEWTYNDLNFAYGDFTLNQAGFISNGQAFKVSYKVKF</sequence>
<feature type="coiled-coil region" evidence="1">
    <location>
        <begin position="222"/>
        <end position="326"/>
    </location>
</feature>
<dbReference type="Gene3D" id="1.20.5.340">
    <property type="match status" value="1"/>
</dbReference>
<proteinExistence type="predicted"/>
<feature type="coiled-coil region" evidence="1">
    <location>
        <begin position="86"/>
        <end position="133"/>
    </location>
</feature>
<dbReference type="InterPro" id="IPR051465">
    <property type="entry name" value="Cell_Envelope_Struct_Comp"/>
</dbReference>
<keyword evidence="1" id="KW-0175">Coiled coil</keyword>
<name>A0ABQ2D9D9_9DEIO</name>
<dbReference type="Gene3D" id="1.10.287.1490">
    <property type="match status" value="1"/>
</dbReference>
<gene>
    <name evidence="4" type="ORF">GCM10008938_35950</name>
</gene>
<feature type="signal peptide" evidence="2">
    <location>
        <begin position="1"/>
        <end position="20"/>
    </location>
</feature>
<keyword evidence="2" id="KW-0732">Signal</keyword>
<reference evidence="5" key="1">
    <citation type="journal article" date="2019" name="Int. J. Syst. Evol. Microbiol.">
        <title>The Global Catalogue of Microorganisms (GCM) 10K type strain sequencing project: providing services to taxonomists for standard genome sequencing and annotation.</title>
        <authorList>
            <consortium name="The Broad Institute Genomics Platform"/>
            <consortium name="The Broad Institute Genome Sequencing Center for Infectious Disease"/>
            <person name="Wu L."/>
            <person name="Ma J."/>
        </authorList>
    </citation>
    <scope>NUCLEOTIDE SEQUENCE [LARGE SCALE GENOMIC DNA]</scope>
    <source>
        <strain evidence="5">JCM 14370</strain>
    </source>
</reference>
<dbReference type="PANTHER" id="PTHR43308">
    <property type="entry name" value="OUTER MEMBRANE PROTEIN ALPHA-RELATED"/>
    <property type="match status" value="1"/>
</dbReference>
<feature type="domain" description="SLH" evidence="3">
    <location>
        <begin position="20"/>
        <end position="83"/>
    </location>
</feature>